<sequence length="258" mass="29023">MGPNECDEIGLGNSIPENGGHDRAIICHPLFSGVAFRLERPCFDRASFVYQLAKDELMQFICDLDIEVEETVAVVSLRTTAVEFLRAQDRSVAPAPVSVIAVRRASPSVAKLDQFFLFTLDRRPALTSLDPACFVFFYCPIVVKCEGFVLQILHEEVASPSGGNFENFKSRVIHAIFLLTLKRYCEQQYVYRYQKLNKSVPDFVESICACNKALCVGLSEDDLIGFIYSNLVLHIKVLAIMEFKTGNILELRRIVVDI</sequence>
<reference evidence="1 2" key="1">
    <citation type="submission" date="2023-02" db="EMBL/GenBank/DDBJ databases">
        <title>LHISI_Scaffold_Assembly.</title>
        <authorList>
            <person name="Stuart O.P."/>
            <person name="Cleave R."/>
            <person name="Magrath M.J.L."/>
            <person name="Mikheyev A.S."/>
        </authorList>
    </citation>
    <scope>NUCLEOTIDE SEQUENCE [LARGE SCALE GENOMIC DNA]</scope>
    <source>
        <strain evidence="1">Daus_M_001</strain>
        <tissue evidence="1">Leg muscle</tissue>
    </source>
</reference>
<organism evidence="1 2">
    <name type="scientific">Dryococelus australis</name>
    <dbReference type="NCBI Taxonomy" id="614101"/>
    <lineage>
        <taxon>Eukaryota</taxon>
        <taxon>Metazoa</taxon>
        <taxon>Ecdysozoa</taxon>
        <taxon>Arthropoda</taxon>
        <taxon>Hexapoda</taxon>
        <taxon>Insecta</taxon>
        <taxon>Pterygota</taxon>
        <taxon>Neoptera</taxon>
        <taxon>Polyneoptera</taxon>
        <taxon>Phasmatodea</taxon>
        <taxon>Verophasmatodea</taxon>
        <taxon>Anareolatae</taxon>
        <taxon>Phasmatidae</taxon>
        <taxon>Eurycanthinae</taxon>
        <taxon>Dryococelus</taxon>
    </lineage>
</organism>
<gene>
    <name evidence="1" type="ORF">PR048_004874</name>
</gene>
<comment type="caution">
    <text evidence="1">The sequence shown here is derived from an EMBL/GenBank/DDBJ whole genome shotgun (WGS) entry which is preliminary data.</text>
</comment>
<accession>A0ABQ9I6M2</accession>
<evidence type="ECO:0000313" key="1">
    <source>
        <dbReference type="EMBL" id="KAJ8892294.1"/>
    </source>
</evidence>
<proteinExistence type="predicted"/>
<dbReference type="EMBL" id="JARBHB010000002">
    <property type="protein sequence ID" value="KAJ8892294.1"/>
    <property type="molecule type" value="Genomic_DNA"/>
</dbReference>
<dbReference type="Proteomes" id="UP001159363">
    <property type="component" value="Chromosome 2"/>
</dbReference>
<keyword evidence="2" id="KW-1185">Reference proteome</keyword>
<protein>
    <submittedName>
        <fullName evidence="1">Uncharacterized protein</fullName>
    </submittedName>
</protein>
<evidence type="ECO:0000313" key="2">
    <source>
        <dbReference type="Proteomes" id="UP001159363"/>
    </source>
</evidence>
<name>A0ABQ9I6M2_9NEOP</name>